<keyword evidence="2" id="KW-0408">Iron</keyword>
<dbReference type="EMBL" id="WUMV01000008">
    <property type="protein sequence ID" value="MXN66679.1"/>
    <property type="molecule type" value="Genomic_DNA"/>
</dbReference>
<dbReference type="PANTHER" id="PTHR42827">
    <property type="entry name" value="IRON-SULFUR CLUSTER-BINDING PROTEIN-RELATED"/>
    <property type="match status" value="1"/>
</dbReference>
<dbReference type="RefSeq" id="WP_160776928.1">
    <property type="nucleotide sequence ID" value="NZ_WUMV01000008.1"/>
</dbReference>
<dbReference type="Pfam" id="PF00037">
    <property type="entry name" value="Fer4"/>
    <property type="match status" value="1"/>
</dbReference>
<comment type="caution">
    <text evidence="5">The sequence shown here is derived from an EMBL/GenBank/DDBJ whole genome shotgun (WGS) entry which is preliminary data.</text>
</comment>
<evidence type="ECO:0000256" key="2">
    <source>
        <dbReference type="ARBA" id="ARBA00023004"/>
    </source>
</evidence>
<accession>A0A7X3LWX1</accession>
<dbReference type="InterPro" id="IPR017900">
    <property type="entry name" value="4Fe4S_Fe_S_CS"/>
</dbReference>
<dbReference type="PROSITE" id="PS00198">
    <property type="entry name" value="4FE4S_FER_1"/>
    <property type="match status" value="1"/>
</dbReference>
<dbReference type="Gene3D" id="3.30.1050.10">
    <property type="entry name" value="SCP2 sterol-binding domain"/>
    <property type="match status" value="1"/>
</dbReference>
<dbReference type="Gene3D" id="3.30.70.3270">
    <property type="match status" value="1"/>
</dbReference>
<dbReference type="InterPro" id="IPR017896">
    <property type="entry name" value="4Fe4S_Fe-S-bd"/>
</dbReference>
<dbReference type="Proteomes" id="UP000433101">
    <property type="component" value="Unassembled WGS sequence"/>
</dbReference>
<dbReference type="PROSITE" id="PS51379">
    <property type="entry name" value="4FE4S_FER_2"/>
    <property type="match status" value="1"/>
</dbReference>
<dbReference type="GO" id="GO:0046872">
    <property type="term" value="F:metal ion binding"/>
    <property type="evidence" value="ECO:0007669"/>
    <property type="project" value="UniProtKB-KW"/>
</dbReference>
<protein>
    <submittedName>
        <fullName evidence="5">4Fe-4S ferredoxin</fullName>
    </submittedName>
</protein>
<organism evidence="5 6">
    <name type="scientific">Stappia sediminis</name>
    <dbReference type="NCBI Taxonomy" id="2692190"/>
    <lineage>
        <taxon>Bacteria</taxon>
        <taxon>Pseudomonadati</taxon>
        <taxon>Pseudomonadota</taxon>
        <taxon>Alphaproteobacteria</taxon>
        <taxon>Hyphomicrobiales</taxon>
        <taxon>Stappiaceae</taxon>
        <taxon>Stappia</taxon>
    </lineage>
</organism>
<dbReference type="SUPFAM" id="SSF55718">
    <property type="entry name" value="SCP-like"/>
    <property type="match status" value="1"/>
</dbReference>
<evidence type="ECO:0000313" key="5">
    <source>
        <dbReference type="EMBL" id="MXN66679.1"/>
    </source>
</evidence>
<dbReference type="SUPFAM" id="SSF46548">
    <property type="entry name" value="alpha-helical ferredoxin"/>
    <property type="match status" value="1"/>
</dbReference>
<gene>
    <name evidence="5" type="ORF">GR183_17320</name>
</gene>
<dbReference type="InterPro" id="IPR003033">
    <property type="entry name" value="SCP2_sterol-bd_dom"/>
</dbReference>
<reference evidence="5 6" key="1">
    <citation type="submission" date="2019-12" db="EMBL/GenBank/DDBJ databases">
        <authorList>
            <person name="Li M."/>
        </authorList>
    </citation>
    <scope>NUCLEOTIDE SEQUENCE [LARGE SCALE GENOMIC DNA]</scope>
    <source>
        <strain evidence="5 6">GBMRC 2046</strain>
    </source>
</reference>
<name>A0A7X3LWX1_9HYPH</name>
<keyword evidence="1" id="KW-0479">Metal-binding</keyword>
<dbReference type="InterPro" id="IPR036527">
    <property type="entry name" value="SCP2_sterol-bd_dom_sf"/>
</dbReference>
<dbReference type="Pfam" id="PF02036">
    <property type="entry name" value="SCP2"/>
    <property type="match status" value="1"/>
</dbReference>
<sequence>MAAKQHPTILKLQEAPPAQPVRAVKAEWLKALALEHGADDVGLVEVGREAIADQEPYIQQVFPKAKTLLSFMVRMNREPVRAPARSVANQEFHAVYDDVNETARAIVRALDEAGVSACNAVAAFPMEVQLPGRGWLVAHKPVAVEAGLGHIGLHRSVIHPKFGSFVLLGTILIEAEVDAYDHPIEYNPCLECRLCVAACPVGAISPDGKFDFLNCYTHNYRDFLGNFTDWVDAVVDSKSMKQYRERFTDGETASLWQSLSFKPGYKAAYCIAVCPAGEEVANPFLQDRPGYVEEIVKPLTEKLETVYVLPGSDAEKHVERRFPGKTAKHVRRSTRIGNVRTFLAYLPITFQRGRSKGLSAVYHWTFSGKEKVEATITVKDGTIDVKNGHLGEADVRVFADSDTWVKILNREYKMVPAIILRKVRVKGSMDLFRAFGRCFPR</sequence>
<dbReference type="GO" id="GO:0051536">
    <property type="term" value="F:iron-sulfur cluster binding"/>
    <property type="evidence" value="ECO:0007669"/>
    <property type="project" value="UniProtKB-KW"/>
</dbReference>
<evidence type="ECO:0000256" key="1">
    <source>
        <dbReference type="ARBA" id="ARBA00022723"/>
    </source>
</evidence>
<evidence type="ECO:0000313" key="6">
    <source>
        <dbReference type="Proteomes" id="UP000433101"/>
    </source>
</evidence>
<evidence type="ECO:0000259" key="4">
    <source>
        <dbReference type="PROSITE" id="PS51379"/>
    </source>
</evidence>
<keyword evidence="6" id="KW-1185">Reference proteome</keyword>
<feature type="domain" description="4Fe-4S ferredoxin-type" evidence="4">
    <location>
        <begin position="180"/>
        <end position="209"/>
    </location>
</feature>
<dbReference type="PANTHER" id="PTHR42827:SF1">
    <property type="entry name" value="IRON-SULFUR CLUSTER-BINDING PROTEIN"/>
    <property type="match status" value="1"/>
</dbReference>
<dbReference type="AlphaFoldDB" id="A0A7X3LWX1"/>
<proteinExistence type="predicted"/>
<keyword evidence="3" id="KW-0411">Iron-sulfur</keyword>
<evidence type="ECO:0000256" key="3">
    <source>
        <dbReference type="ARBA" id="ARBA00023014"/>
    </source>
</evidence>